<dbReference type="PANTHER" id="PTHR24559">
    <property type="entry name" value="TRANSPOSON TY3-I GAG-POL POLYPROTEIN"/>
    <property type="match status" value="1"/>
</dbReference>
<dbReference type="Gene3D" id="3.30.70.270">
    <property type="match status" value="3"/>
</dbReference>
<evidence type="ECO:0000259" key="1">
    <source>
        <dbReference type="Pfam" id="PF00078"/>
    </source>
</evidence>
<dbReference type="InterPro" id="IPR053134">
    <property type="entry name" value="RNA-dir_DNA_polymerase"/>
</dbReference>
<evidence type="ECO:0000313" key="3">
    <source>
        <dbReference type="EMBL" id="GJT16964.1"/>
    </source>
</evidence>
<dbReference type="InterPro" id="IPR000477">
    <property type="entry name" value="RT_dom"/>
</dbReference>
<protein>
    <submittedName>
        <fullName evidence="3">Reverse transcriptase domain-containing protein</fullName>
    </submittedName>
</protein>
<keyword evidence="4" id="KW-1185">Reference proteome</keyword>
<dbReference type="SUPFAM" id="SSF56672">
    <property type="entry name" value="DNA/RNA polymerases"/>
    <property type="match status" value="2"/>
</dbReference>
<dbReference type="PANTHER" id="PTHR24559:SF444">
    <property type="entry name" value="REVERSE TRANSCRIPTASE DOMAIN-CONTAINING PROTEIN"/>
    <property type="match status" value="1"/>
</dbReference>
<reference evidence="3" key="2">
    <citation type="submission" date="2022-01" db="EMBL/GenBank/DDBJ databases">
        <authorList>
            <person name="Yamashiro T."/>
            <person name="Shiraishi A."/>
            <person name="Satake H."/>
            <person name="Nakayama K."/>
        </authorList>
    </citation>
    <scope>NUCLEOTIDE SEQUENCE</scope>
</reference>
<dbReference type="InterPro" id="IPR041577">
    <property type="entry name" value="RT_RNaseH_2"/>
</dbReference>
<sequence length="488" mass="55699">MNCRSSSSDNRDLSRMKWFTYLHDAKASGDHQKSYANNRHKPLEFEVGDRVMLKVSPWKGVVHFGKKGKLAPRISLEGDEILWVQGERTQGVVKTLINTKFRIDLVPGATPVAKSPYRLAPSEMQELSEQLQELQDKDRFSFRLSPAPVHEDDIPKTAFRTRYGHFEFTVMPFGLTNALPIFMDLMNRVCKPYLDKFVIVFIDDILIYSKTKEDHEVHLSSGCKKYISFVMWLIQSGYSRGLQVISRCSSRNFSKIAKPLTSLTQKNQKYVWGVEQEEAFQTLKNNLCDAPILSLPDGVEDFVVYCDASNQGLGCVLMQEIRNDTGAQVEAFNQRRTVLAGKVTCLDHQMEWEREWKLITQDSLDRVSIQFRLGGYVKGYVMTLVAVGMLEDTSDAKGVALEGCGSFWEEGVWTLLGYCYYRRFIANSSKVAKPLASLTQKIQKYEWVKEQEEDFQMLKGNLCDTPILSLLDGSKEFIVYYDASNQGC</sequence>
<name>A0ABQ5BV34_9ASTR</name>
<feature type="domain" description="Reverse transcriptase" evidence="1">
    <location>
        <begin position="148"/>
        <end position="220"/>
    </location>
</feature>
<dbReference type="Gene3D" id="3.10.10.10">
    <property type="entry name" value="HIV Type 1 Reverse Transcriptase, subunit A, domain 1"/>
    <property type="match status" value="2"/>
</dbReference>
<dbReference type="Pfam" id="PF17919">
    <property type="entry name" value="RT_RNaseH_2"/>
    <property type="match status" value="1"/>
</dbReference>
<comment type="caution">
    <text evidence="3">The sequence shown here is derived from an EMBL/GenBank/DDBJ whole genome shotgun (WGS) entry which is preliminary data.</text>
</comment>
<dbReference type="Pfam" id="PF00078">
    <property type="entry name" value="RVT_1"/>
    <property type="match status" value="1"/>
</dbReference>
<keyword evidence="3" id="KW-0548">Nucleotidyltransferase</keyword>
<dbReference type="EMBL" id="BQNB010013518">
    <property type="protein sequence ID" value="GJT16964.1"/>
    <property type="molecule type" value="Genomic_DNA"/>
</dbReference>
<accession>A0ABQ5BV34</accession>
<dbReference type="CDD" id="cd01647">
    <property type="entry name" value="RT_LTR"/>
    <property type="match status" value="1"/>
</dbReference>
<keyword evidence="3" id="KW-0695">RNA-directed DNA polymerase</keyword>
<dbReference type="InterPro" id="IPR043502">
    <property type="entry name" value="DNA/RNA_pol_sf"/>
</dbReference>
<dbReference type="InterPro" id="IPR043128">
    <property type="entry name" value="Rev_trsase/Diguanyl_cyclase"/>
</dbReference>
<evidence type="ECO:0000259" key="2">
    <source>
        <dbReference type="Pfam" id="PF17919"/>
    </source>
</evidence>
<gene>
    <name evidence="3" type="ORF">Tco_0875670</name>
</gene>
<organism evidence="3 4">
    <name type="scientific">Tanacetum coccineum</name>
    <dbReference type="NCBI Taxonomy" id="301880"/>
    <lineage>
        <taxon>Eukaryota</taxon>
        <taxon>Viridiplantae</taxon>
        <taxon>Streptophyta</taxon>
        <taxon>Embryophyta</taxon>
        <taxon>Tracheophyta</taxon>
        <taxon>Spermatophyta</taxon>
        <taxon>Magnoliopsida</taxon>
        <taxon>eudicotyledons</taxon>
        <taxon>Gunneridae</taxon>
        <taxon>Pentapetalae</taxon>
        <taxon>asterids</taxon>
        <taxon>campanulids</taxon>
        <taxon>Asterales</taxon>
        <taxon>Asteraceae</taxon>
        <taxon>Asteroideae</taxon>
        <taxon>Anthemideae</taxon>
        <taxon>Anthemidinae</taxon>
        <taxon>Tanacetum</taxon>
    </lineage>
</organism>
<dbReference type="Proteomes" id="UP001151760">
    <property type="component" value="Unassembled WGS sequence"/>
</dbReference>
<reference evidence="3" key="1">
    <citation type="journal article" date="2022" name="Int. J. Mol. Sci.">
        <title>Draft Genome of Tanacetum Coccineum: Genomic Comparison of Closely Related Tanacetum-Family Plants.</title>
        <authorList>
            <person name="Yamashiro T."/>
            <person name="Shiraishi A."/>
            <person name="Nakayama K."/>
            <person name="Satake H."/>
        </authorList>
    </citation>
    <scope>NUCLEOTIDE SEQUENCE</scope>
</reference>
<proteinExistence type="predicted"/>
<dbReference type="GO" id="GO:0003964">
    <property type="term" value="F:RNA-directed DNA polymerase activity"/>
    <property type="evidence" value="ECO:0007669"/>
    <property type="project" value="UniProtKB-KW"/>
</dbReference>
<evidence type="ECO:0000313" key="4">
    <source>
        <dbReference type="Proteomes" id="UP001151760"/>
    </source>
</evidence>
<keyword evidence="3" id="KW-0808">Transferase</keyword>
<feature type="domain" description="Reverse transcriptase/retrotransposon-derived protein RNase H-like" evidence="2">
    <location>
        <begin position="272"/>
        <end position="332"/>
    </location>
</feature>